<dbReference type="InterPro" id="IPR002429">
    <property type="entry name" value="CcO_II-like_C"/>
</dbReference>
<comment type="subcellular location">
    <subcellularLocation>
        <location evidence="1 18">Mitochondrion inner membrane</location>
        <topology evidence="1 18">Multi-pass membrane protein</topology>
    </subcellularLocation>
</comment>
<dbReference type="PROSITE" id="PS00078">
    <property type="entry name" value="COX2"/>
    <property type="match status" value="1"/>
</dbReference>
<dbReference type="Gene3D" id="1.10.287.90">
    <property type="match status" value="1"/>
</dbReference>
<evidence type="ECO:0000256" key="1">
    <source>
        <dbReference type="ARBA" id="ARBA00004448"/>
    </source>
</evidence>
<comment type="subunit">
    <text evidence="3">Component of the cytochrome c oxidase (complex IV, CIV), a multisubunit enzyme composed of a catalytic core of 3 subunits and several supernumerary subunits. The complex exists as a monomer or a dimer and forms supercomplexes (SCs) in the inner mitochondrial membrane with ubiquinol-cytochrome c oxidoreductase (cytochrome b-c1 complex, complex III, CIII).</text>
</comment>
<evidence type="ECO:0000256" key="11">
    <source>
        <dbReference type="ARBA" id="ARBA00022967"/>
    </source>
</evidence>
<evidence type="ECO:0000256" key="3">
    <source>
        <dbReference type="ARBA" id="ARBA00011164"/>
    </source>
</evidence>
<accession>D0UY32</accession>
<dbReference type="GO" id="GO:0042773">
    <property type="term" value="P:ATP synthesis coupled electron transport"/>
    <property type="evidence" value="ECO:0007669"/>
    <property type="project" value="TreeGrafter"/>
</dbReference>
<organism evidence="22">
    <name type="scientific">Stylochyrus rarior</name>
    <name type="common">Mite</name>
    <dbReference type="NCBI Taxonomy" id="679428"/>
    <lineage>
        <taxon>Eukaryota</taxon>
        <taxon>Metazoa</taxon>
        <taxon>Ecdysozoa</taxon>
        <taxon>Arthropoda</taxon>
        <taxon>Chelicerata</taxon>
        <taxon>Arachnida</taxon>
        <taxon>Acari</taxon>
        <taxon>Parasitiformes</taxon>
        <taxon>Mesostigmata</taxon>
        <taxon>Gamasina</taxon>
        <taxon>Ascoidea</taxon>
        <taxon>Ologamasidae</taxon>
        <taxon>Stylochyrus</taxon>
    </lineage>
</organism>
<keyword evidence="6 18" id="KW-0679">Respiratory chain</keyword>
<keyword evidence="10" id="KW-0460">Magnesium</keyword>
<dbReference type="CTD" id="4513"/>
<dbReference type="SUPFAM" id="SSF81464">
    <property type="entry name" value="Cytochrome c oxidase subunit II-like, transmembrane region"/>
    <property type="match status" value="1"/>
</dbReference>
<evidence type="ECO:0000256" key="8">
    <source>
        <dbReference type="ARBA" id="ARBA00022723"/>
    </source>
</evidence>
<keyword evidence="11" id="KW-1278">Translocase</keyword>
<dbReference type="GO" id="GO:0005507">
    <property type="term" value="F:copper ion binding"/>
    <property type="evidence" value="ECO:0007669"/>
    <property type="project" value="InterPro"/>
</dbReference>
<dbReference type="InterPro" id="IPR008972">
    <property type="entry name" value="Cupredoxin"/>
</dbReference>
<dbReference type="PANTHER" id="PTHR22888:SF9">
    <property type="entry name" value="CYTOCHROME C OXIDASE SUBUNIT 2"/>
    <property type="match status" value="1"/>
</dbReference>
<feature type="domain" description="Cytochrome oxidase subunit II copper A binding" evidence="20">
    <location>
        <begin position="92"/>
        <end position="224"/>
    </location>
</feature>
<keyword evidence="9 18" id="KW-0999">Mitochondrion inner membrane</keyword>
<evidence type="ECO:0000256" key="13">
    <source>
        <dbReference type="ARBA" id="ARBA00022989"/>
    </source>
</evidence>
<keyword evidence="15 18" id="KW-0496">Mitochondrion</keyword>
<keyword evidence="14 18" id="KW-0186">Copper</keyword>
<evidence type="ECO:0000256" key="17">
    <source>
        <dbReference type="ARBA" id="ARBA00049512"/>
    </source>
</evidence>
<evidence type="ECO:0000256" key="10">
    <source>
        <dbReference type="ARBA" id="ARBA00022842"/>
    </source>
</evidence>
<proteinExistence type="inferred from homology"/>
<evidence type="ECO:0000313" key="22">
    <source>
        <dbReference type="EMBL" id="ACY35976.1"/>
    </source>
</evidence>
<evidence type="ECO:0000256" key="16">
    <source>
        <dbReference type="ARBA" id="ARBA00023136"/>
    </source>
</evidence>
<evidence type="ECO:0000256" key="18">
    <source>
        <dbReference type="RuleBase" id="RU000457"/>
    </source>
</evidence>
<keyword evidence="7 18" id="KW-0812">Transmembrane</keyword>
<dbReference type="FunFam" id="2.60.40.420:FF:000001">
    <property type="entry name" value="Cytochrome c oxidase subunit 2"/>
    <property type="match status" value="1"/>
</dbReference>
<comment type="function">
    <text evidence="18">Component of the cytochrome c oxidase, the last enzyme in the mitochondrial electron transport chain which drives oxidative phosphorylation. The respiratory chain contains 3 multisubunit complexes succinate dehydrogenase (complex II, CII), ubiquinol-cytochrome c oxidoreductase (cytochrome b-c1 complex, complex III, CIII) and cytochrome c oxidase (complex IV, CIV), that cooperate to transfer electrons derived from NADH and succinate to molecular oxygen, creating an electrochemical gradient over the inner membrane that drives transmembrane transport and the ATP synthase. Cytochrome c oxidase is the component of the respiratory chain that catalyzes the reduction of oxygen to water. Electrons originating from reduced cytochrome c in the intermembrane space (IMS) are transferred via the dinuclear copper A center (CU(A)) of subunit 2 and heme A of subunit 1 to the active site in subunit 1, a binuclear center (BNC) formed by heme A3 and copper B (CU(B)). The BNC reduces molecular oxygen to 2 water molecules using 4 electrons from cytochrome c in the IMS and 4 protons from the mitochondrial matrix.</text>
</comment>
<dbReference type="SUPFAM" id="SSF49503">
    <property type="entry name" value="Cupredoxins"/>
    <property type="match status" value="1"/>
</dbReference>
<geneLocation type="mitochondrion" evidence="22"/>
<evidence type="ECO:0000259" key="20">
    <source>
        <dbReference type="PROSITE" id="PS50857"/>
    </source>
</evidence>
<evidence type="ECO:0000259" key="21">
    <source>
        <dbReference type="PROSITE" id="PS50999"/>
    </source>
</evidence>
<dbReference type="Pfam" id="PF02790">
    <property type="entry name" value="COX2_TM"/>
    <property type="match status" value="1"/>
</dbReference>
<protein>
    <recommendedName>
        <fullName evidence="4 18">Cytochrome c oxidase subunit 2</fullName>
    </recommendedName>
</protein>
<dbReference type="PROSITE" id="PS50857">
    <property type="entry name" value="COX2_CUA"/>
    <property type="match status" value="1"/>
</dbReference>
<evidence type="ECO:0000256" key="14">
    <source>
        <dbReference type="ARBA" id="ARBA00023008"/>
    </source>
</evidence>
<evidence type="ECO:0000256" key="2">
    <source>
        <dbReference type="ARBA" id="ARBA00007866"/>
    </source>
</evidence>
<evidence type="ECO:0000256" key="7">
    <source>
        <dbReference type="ARBA" id="ARBA00022692"/>
    </source>
</evidence>
<keyword evidence="8 18" id="KW-0479">Metal-binding</keyword>
<evidence type="ECO:0000256" key="15">
    <source>
        <dbReference type="ARBA" id="ARBA00023128"/>
    </source>
</evidence>
<comment type="similarity">
    <text evidence="2 18">Belongs to the cytochrome c oxidase subunit 2 family.</text>
</comment>
<dbReference type="Pfam" id="PF00116">
    <property type="entry name" value="COX2"/>
    <property type="match status" value="1"/>
</dbReference>
<dbReference type="GeneID" id="8560253"/>
<evidence type="ECO:0000256" key="19">
    <source>
        <dbReference type="SAM" id="Phobius"/>
    </source>
</evidence>
<comment type="catalytic activity">
    <reaction evidence="17">
        <text>4 Fe(II)-[cytochrome c] + O2 + 8 H(+)(in) = 4 Fe(III)-[cytochrome c] + 2 H2O + 4 H(+)(out)</text>
        <dbReference type="Rhea" id="RHEA:11436"/>
        <dbReference type="Rhea" id="RHEA-COMP:10350"/>
        <dbReference type="Rhea" id="RHEA-COMP:14399"/>
        <dbReference type="ChEBI" id="CHEBI:15377"/>
        <dbReference type="ChEBI" id="CHEBI:15378"/>
        <dbReference type="ChEBI" id="CHEBI:15379"/>
        <dbReference type="ChEBI" id="CHEBI:29033"/>
        <dbReference type="ChEBI" id="CHEBI:29034"/>
        <dbReference type="EC" id="7.1.1.9"/>
    </reaction>
    <physiologicalReaction direction="left-to-right" evidence="17">
        <dbReference type="Rhea" id="RHEA:11437"/>
    </physiologicalReaction>
</comment>
<feature type="transmembrane region" description="Helical" evidence="19">
    <location>
        <begin position="63"/>
        <end position="85"/>
    </location>
</feature>
<dbReference type="GO" id="GO:0004129">
    <property type="term" value="F:cytochrome-c oxidase activity"/>
    <property type="evidence" value="ECO:0007669"/>
    <property type="project" value="UniProtKB-EC"/>
</dbReference>
<evidence type="ECO:0000256" key="6">
    <source>
        <dbReference type="ARBA" id="ARBA00022660"/>
    </source>
</evidence>
<evidence type="ECO:0000256" key="9">
    <source>
        <dbReference type="ARBA" id="ARBA00022792"/>
    </source>
</evidence>
<comment type="cofactor">
    <cofactor evidence="18">
        <name>Cu cation</name>
        <dbReference type="ChEBI" id="CHEBI:23378"/>
    </cofactor>
    <text evidence="18">Binds a copper A center.</text>
</comment>
<dbReference type="PROSITE" id="PS50999">
    <property type="entry name" value="COX2_TM"/>
    <property type="match status" value="1"/>
</dbReference>
<feature type="domain" description="Cytochrome oxidase subunit II transmembrane region profile" evidence="21">
    <location>
        <begin position="1"/>
        <end position="91"/>
    </location>
</feature>
<dbReference type="InterPro" id="IPR045187">
    <property type="entry name" value="CcO_II"/>
</dbReference>
<dbReference type="PRINTS" id="PR01166">
    <property type="entry name" value="CYCOXIDASEII"/>
</dbReference>
<dbReference type="CDD" id="cd13912">
    <property type="entry name" value="CcO_II_C"/>
    <property type="match status" value="1"/>
</dbReference>
<keyword evidence="5 18" id="KW-0813">Transport</keyword>
<dbReference type="Gene3D" id="2.60.40.420">
    <property type="entry name" value="Cupredoxins - blue copper proteins"/>
    <property type="match status" value="1"/>
</dbReference>
<dbReference type="InterPro" id="IPR036257">
    <property type="entry name" value="Cyt_c_oxidase_su2_TM_sf"/>
</dbReference>
<dbReference type="EMBL" id="GQ927176">
    <property type="protein sequence ID" value="ACY35976.1"/>
    <property type="molecule type" value="Genomic_DNA"/>
</dbReference>
<keyword evidence="12 18" id="KW-0249">Electron transport</keyword>
<gene>
    <name evidence="22" type="primary">COII</name>
</gene>
<sequence length="225" mass="26190">MSTWTNINLPNSNSPMMEQLEFFHDHSMISLTIITILITYIMYNISINKLSNRFLLEGQDIEIIWTILPMFILLIIALPSLRLLYLMEESFEPSMSIKIIGHQWYWSYEYPNFKIEFDSFMLPMSESNLNNFRLLDVDNRLIIPFNINTRFLVTSADVIHAWSLPSLGLKIDAVPGRLNQLTSFINRPGIFFGQCSEICGSNHSFMPISLEITSTINFMNWLKTM</sequence>
<dbReference type="InterPro" id="IPR034210">
    <property type="entry name" value="CcO_II_C"/>
</dbReference>
<dbReference type="InterPro" id="IPR011759">
    <property type="entry name" value="Cyt_c_oxidase_su2_TM_dom"/>
</dbReference>
<feature type="transmembrane region" description="Helical" evidence="19">
    <location>
        <begin position="22"/>
        <end position="43"/>
    </location>
</feature>
<evidence type="ECO:0000256" key="4">
    <source>
        <dbReference type="ARBA" id="ARBA00015946"/>
    </source>
</evidence>
<dbReference type="AlphaFoldDB" id="D0UY32"/>
<keyword evidence="16 18" id="KW-0472">Membrane</keyword>
<dbReference type="PANTHER" id="PTHR22888">
    <property type="entry name" value="CYTOCHROME C OXIDASE, SUBUNIT II"/>
    <property type="match status" value="1"/>
</dbReference>
<keyword evidence="13 19" id="KW-1133">Transmembrane helix</keyword>
<evidence type="ECO:0000256" key="5">
    <source>
        <dbReference type="ARBA" id="ARBA00022448"/>
    </source>
</evidence>
<dbReference type="RefSeq" id="YP_003288839.1">
    <property type="nucleotide sequence ID" value="NC_013474.2"/>
</dbReference>
<reference evidence="22" key="1">
    <citation type="journal article" date="2009" name="Invertebr. Syst.">
        <title>The symbiotic mites of some Appalachian Xystodesmidae (Diplopoda : Polydesmida) and the complete mitochondrial genome sequence of the mite Stylochyrus rarior (Berlese) (Acari : Mesostigmata : Ologamasidae).</title>
        <authorList>
            <person name="Swafford L."/>
            <person name="Bond J.E."/>
        </authorList>
    </citation>
    <scope>NUCLEOTIDE SEQUENCE</scope>
</reference>
<dbReference type="GO" id="GO:0005743">
    <property type="term" value="C:mitochondrial inner membrane"/>
    <property type="evidence" value="ECO:0007669"/>
    <property type="project" value="UniProtKB-SubCell"/>
</dbReference>
<dbReference type="InterPro" id="IPR001505">
    <property type="entry name" value="Copper_CuA"/>
</dbReference>
<name>D0UY32_STYRA</name>
<evidence type="ECO:0000256" key="12">
    <source>
        <dbReference type="ARBA" id="ARBA00022982"/>
    </source>
</evidence>